<feature type="compositionally biased region" description="Acidic residues" evidence="1">
    <location>
        <begin position="108"/>
        <end position="121"/>
    </location>
</feature>
<dbReference type="Pfam" id="PF20389">
    <property type="entry name" value="DUF6684"/>
    <property type="match status" value="1"/>
</dbReference>
<evidence type="ECO:0000256" key="2">
    <source>
        <dbReference type="SAM" id="Phobius"/>
    </source>
</evidence>
<dbReference type="AlphaFoldDB" id="A0A554MWD2"/>
<feature type="transmembrane region" description="Helical" evidence="2">
    <location>
        <begin position="32"/>
        <end position="56"/>
    </location>
</feature>
<evidence type="ECO:0000313" key="4">
    <source>
        <dbReference type="Proteomes" id="UP000319894"/>
    </source>
</evidence>
<evidence type="ECO:0000256" key="1">
    <source>
        <dbReference type="SAM" id="MobiDB-lite"/>
    </source>
</evidence>
<evidence type="ECO:0008006" key="5">
    <source>
        <dbReference type="Google" id="ProtNLM"/>
    </source>
</evidence>
<dbReference type="OrthoDB" id="239556at2157"/>
<dbReference type="InParanoid" id="A0A554MWD2"/>
<feature type="transmembrane region" description="Helical" evidence="2">
    <location>
        <begin position="62"/>
        <end position="81"/>
    </location>
</feature>
<keyword evidence="4" id="KW-1185">Reference proteome</keyword>
<name>A0A554MWD2_9EURY</name>
<keyword evidence="2" id="KW-0812">Transmembrane</keyword>
<protein>
    <recommendedName>
        <fullName evidence="5">Cox cluster protein</fullName>
    </recommendedName>
</protein>
<accession>A0A554MWD2</accession>
<proteinExistence type="predicted"/>
<organism evidence="3 4">
    <name type="scientific">Haloglomus irregulare</name>
    <dbReference type="NCBI Taxonomy" id="2234134"/>
    <lineage>
        <taxon>Archaea</taxon>
        <taxon>Methanobacteriati</taxon>
        <taxon>Methanobacteriota</taxon>
        <taxon>Stenosarchaea group</taxon>
        <taxon>Halobacteria</taxon>
        <taxon>Halobacteriales</taxon>
        <taxon>Natronomonadaceae</taxon>
        <taxon>Haloglomus</taxon>
    </lineage>
</organism>
<reference evidence="3 4" key="1">
    <citation type="submission" date="2018-06" db="EMBL/GenBank/DDBJ databases">
        <title>Natronomonas sp. F16-60 a new haloarchaeon isolated from a solar saltern of Isla Cristina, Huelva, Spain.</title>
        <authorList>
            <person name="Duran-Viseras A."/>
            <person name="Sanchez-Porro C."/>
            <person name="Ventosa A."/>
        </authorList>
    </citation>
    <scope>NUCLEOTIDE SEQUENCE [LARGE SCALE GENOMIC DNA]</scope>
    <source>
        <strain evidence="3 4">F16-60</strain>
    </source>
</reference>
<evidence type="ECO:0000313" key="3">
    <source>
        <dbReference type="EMBL" id="TSD09421.1"/>
    </source>
</evidence>
<keyword evidence="2" id="KW-0472">Membrane</keyword>
<gene>
    <name evidence="3" type="ORF">DP107_16065</name>
</gene>
<feature type="region of interest" description="Disordered" evidence="1">
    <location>
        <begin position="90"/>
        <end position="121"/>
    </location>
</feature>
<comment type="caution">
    <text evidence="3">The sequence shown here is derived from an EMBL/GenBank/DDBJ whole genome shotgun (WGS) entry which is preliminary data.</text>
</comment>
<keyword evidence="2" id="KW-1133">Transmembrane helix</keyword>
<dbReference type="Proteomes" id="UP000319894">
    <property type="component" value="Unassembled WGS sequence"/>
</dbReference>
<sequence length="121" mass="12579">MPGQSETDPDEGRAWYELGNRQVFDGRTLSDLFVNLVPVGIIAAFVVLFSALPLYGEGAEPLLGFHAAIVAGVALVSYVAARAIAGDERLLETDGDPARGGVRGATDETTEADGTDAADAE</sequence>
<dbReference type="InterPro" id="IPR046506">
    <property type="entry name" value="DUF6684"/>
</dbReference>
<dbReference type="EMBL" id="QMDX01000013">
    <property type="protein sequence ID" value="TSD09421.1"/>
    <property type="molecule type" value="Genomic_DNA"/>
</dbReference>
<dbReference type="RefSeq" id="WP_144263157.1">
    <property type="nucleotide sequence ID" value="NZ_QMDX01000013.1"/>
</dbReference>